<feature type="compositionally biased region" description="Basic and acidic residues" evidence="5">
    <location>
        <begin position="349"/>
        <end position="358"/>
    </location>
</feature>
<proteinExistence type="predicted"/>
<accession>A0A3L6KZ39</accession>
<dbReference type="AlphaFoldDB" id="A0A3L6KZ39"/>
<gene>
    <name evidence="7" type="ORF">DPX39_100063700</name>
</gene>
<dbReference type="PANTHER" id="PTHR23111:SF100">
    <property type="entry name" value="RANBP2-TYPE DOMAIN-CONTAINING PROTEIN"/>
    <property type="match status" value="1"/>
</dbReference>
<feature type="compositionally biased region" description="Basic residues" evidence="5">
    <location>
        <begin position="243"/>
        <end position="252"/>
    </location>
</feature>
<evidence type="ECO:0000256" key="4">
    <source>
        <dbReference type="PROSITE-ProRule" id="PRU00322"/>
    </source>
</evidence>
<dbReference type="PANTHER" id="PTHR23111">
    <property type="entry name" value="ZINC FINGER PROTEIN"/>
    <property type="match status" value="1"/>
</dbReference>
<dbReference type="GO" id="GO:0003729">
    <property type="term" value="F:mRNA binding"/>
    <property type="evidence" value="ECO:0007669"/>
    <property type="project" value="TreeGrafter"/>
</dbReference>
<evidence type="ECO:0000259" key="6">
    <source>
        <dbReference type="PROSITE" id="PS50199"/>
    </source>
</evidence>
<evidence type="ECO:0000313" key="8">
    <source>
        <dbReference type="Proteomes" id="UP000266743"/>
    </source>
</evidence>
<feature type="domain" description="RanBP2-type" evidence="6">
    <location>
        <begin position="377"/>
        <end position="409"/>
    </location>
</feature>
<feature type="domain" description="RanBP2-type" evidence="6">
    <location>
        <begin position="68"/>
        <end position="100"/>
    </location>
</feature>
<evidence type="ECO:0000256" key="3">
    <source>
        <dbReference type="ARBA" id="ARBA00022833"/>
    </source>
</evidence>
<name>A0A3L6KZ39_9TRYP</name>
<evidence type="ECO:0000256" key="5">
    <source>
        <dbReference type="SAM" id="MobiDB-lite"/>
    </source>
</evidence>
<dbReference type="GO" id="GO:0008270">
    <property type="term" value="F:zinc ion binding"/>
    <property type="evidence" value="ECO:0007669"/>
    <property type="project" value="UniProtKB-KW"/>
</dbReference>
<dbReference type="EMBL" id="QSBY01000010">
    <property type="protein sequence ID" value="RHW69156.1"/>
    <property type="molecule type" value="Genomic_DNA"/>
</dbReference>
<reference evidence="7 8" key="1">
    <citation type="submission" date="2018-09" db="EMBL/GenBank/DDBJ databases">
        <title>whole genome sequence of T. equiperdum IVM-t1 strain.</title>
        <authorList>
            <person name="Suganuma K."/>
        </authorList>
    </citation>
    <scope>NUCLEOTIDE SEQUENCE [LARGE SCALE GENOMIC DNA]</scope>
    <source>
        <strain evidence="7 8">IVM-t1</strain>
    </source>
</reference>
<dbReference type="PROSITE" id="PS01358">
    <property type="entry name" value="ZF_RANBP2_1"/>
    <property type="match status" value="6"/>
</dbReference>
<keyword evidence="1" id="KW-0479">Metal-binding</keyword>
<dbReference type="PROSITE" id="PS50199">
    <property type="entry name" value="ZF_RANBP2_2"/>
    <property type="match status" value="3"/>
</dbReference>
<keyword evidence="2 4" id="KW-0863">Zinc-finger</keyword>
<keyword evidence="3" id="KW-0862">Zinc</keyword>
<evidence type="ECO:0000256" key="2">
    <source>
        <dbReference type="ARBA" id="ARBA00022771"/>
    </source>
</evidence>
<feature type="region of interest" description="Disordered" evidence="5">
    <location>
        <begin position="234"/>
        <end position="263"/>
    </location>
</feature>
<organism evidence="7 8">
    <name type="scientific">Trypanosoma brucei equiperdum</name>
    <dbReference type="NCBI Taxonomy" id="630700"/>
    <lineage>
        <taxon>Eukaryota</taxon>
        <taxon>Discoba</taxon>
        <taxon>Euglenozoa</taxon>
        <taxon>Kinetoplastea</taxon>
        <taxon>Metakinetoplastina</taxon>
        <taxon>Trypanosomatida</taxon>
        <taxon>Trypanosomatidae</taxon>
        <taxon>Trypanosoma</taxon>
    </lineage>
</organism>
<protein>
    <submittedName>
        <fullName evidence="7">Zn-finger in Ran binding protein and other</fullName>
    </submittedName>
</protein>
<dbReference type="SMART" id="SM00547">
    <property type="entry name" value="ZnF_RBZ"/>
    <property type="match status" value="6"/>
</dbReference>
<dbReference type="InterPro" id="IPR036443">
    <property type="entry name" value="Znf_RanBP2_sf"/>
</dbReference>
<evidence type="ECO:0000313" key="7">
    <source>
        <dbReference type="EMBL" id="RHW69156.1"/>
    </source>
</evidence>
<evidence type="ECO:0000256" key="1">
    <source>
        <dbReference type="ARBA" id="ARBA00022723"/>
    </source>
</evidence>
<comment type="caution">
    <text evidence="7">The sequence shown here is derived from an EMBL/GenBank/DDBJ whole genome shotgun (WGS) entry which is preliminary data.</text>
</comment>
<dbReference type="Gene3D" id="4.10.1060.10">
    <property type="entry name" value="Zinc finger, RanBP2-type"/>
    <property type="match status" value="2"/>
</dbReference>
<feature type="region of interest" description="Disordered" evidence="5">
    <location>
        <begin position="348"/>
        <end position="372"/>
    </location>
</feature>
<sequence>MYLHSMKRYIRAPLAPLLNVGRSNSSCGGAVCFCAPCAGRTAYCPAYATQVAAFCMPTAALLQSWAVRTNRTWMCVKEECRHVNAPGATHCESCGEVKPNLKGWLCVECSTRNHKGVKKCHKCAAPAEKSSEFWMCAACEKNNRIDDLDDNSCCGFCGYDMAPMTMTEAEALRIQQERSERLRETQERFDALSAKDADEQFGDEMAGASELPAALKQGVPPAPRTMFDIPEVKPFAPTPQGTKHSRILRKPRPASSPGAPSGPPGFDWMCREPSCAVINSGDEECCTGCGKHIEPTEWECCHCGAVNHMTRARCFNCRVTISISWVCSDCRTATCIYERSCRACNKARPPTEPKEARDVQPPSQNAGRAGFSANRRRMPFRQDWNCGECQGLNFASRTSCYQCGAARSTADASYNGGAGGGDGGFDGGAGLSVSHNNWFCRHCQASNFRTRASCWQCGRASSESGATTWSEDDSAPHFEKEGFQQTSDGNVAEGQVNVWNKKTDDWTCGKCFSKNFKNRQECHKCGATKTVAVAPRRAFVRKPVKI</sequence>
<dbReference type="Proteomes" id="UP000266743">
    <property type="component" value="Chromosome 10"/>
</dbReference>
<feature type="domain" description="RanBP2-type" evidence="6">
    <location>
        <begin position="502"/>
        <end position="531"/>
    </location>
</feature>
<dbReference type="SUPFAM" id="SSF90209">
    <property type="entry name" value="Ran binding protein zinc finger-like"/>
    <property type="match status" value="4"/>
</dbReference>
<dbReference type="InterPro" id="IPR001876">
    <property type="entry name" value="Znf_RanBP2"/>
</dbReference>